<keyword evidence="1" id="KW-0238">DNA-binding</keyword>
<dbReference type="InterPro" id="IPR004875">
    <property type="entry name" value="DDE_SF_endonuclease_dom"/>
</dbReference>
<dbReference type="PANTHER" id="PTHR19303">
    <property type="entry name" value="TRANSPOSON"/>
    <property type="match status" value="1"/>
</dbReference>
<dbReference type="InterPro" id="IPR050863">
    <property type="entry name" value="CenT-Element_Derived"/>
</dbReference>
<accession>A0A6A6DKA3</accession>
<evidence type="ECO:0000259" key="2">
    <source>
        <dbReference type="PROSITE" id="PS51253"/>
    </source>
</evidence>
<sequence length="384" mass="43690">MRRAAATYEVNKTTLKRRIDGTTARRDCEPNSKKLTKLEERAIVLHILDLDSRGFAPKLIYVREMANYLLAERCNLTVGVNWPHNFVKRTEEIETKYNRKYDYQRARCEDPAIIQPWFNLVRNFKAKHGITDEDTYNFDETGFQMGVSSTAKVVTGSERRSQPKAVQPGNREWVTVIQGVNSQGWPIPPFIIFAGVYHLSCWYEDLLPGWAISMSENGWTTNAIGIDWLEHFDMYTKDRTVGVNRLLILDGHESHESLEFQLLCKKKNILTLCMPANASHLLQPLDVGCFAPLKRAYGQEVDKLVRNHIFHVTKLDFLPLFKAAYLASITESNICGGFQGTGLIPFDPDVVLSGLDVRLQTPELPTEATLWEPQTPSNVAELDS</sequence>
<evidence type="ECO:0000256" key="1">
    <source>
        <dbReference type="ARBA" id="ARBA00023125"/>
    </source>
</evidence>
<reference evidence="3" key="1">
    <citation type="journal article" date="2020" name="Stud. Mycol.">
        <title>101 Dothideomycetes genomes: a test case for predicting lifestyles and emergence of pathogens.</title>
        <authorList>
            <person name="Haridas S."/>
            <person name="Albert R."/>
            <person name="Binder M."/>
            <person name="Bloem J."/>
            <person name="Labutti K."/>
            <person name="Salamov A."/>
            <person name="Andreopoulos B."/>
            <person name="Baker S."/>
            <person name="Barry K."/>
            <person name="Bills G."/>
            <person name="Bluhm B."/>
            <person name="Cannon C."/>
            <person name="Castanera R."/>
            <person name="Culley D."/>
            <person name="Daum C."/>
            <person name="Ezra D."/>
            <person name="Gonzalez J."/>
            <person name="Henrissat B."/>
            <person name="Kuo A."/>
            <person name="Liang C."/>
            <person name="Lipzen A."/>
            <person name="Lutzoni F."/>
            <person name="Magnuson J."/>
            <person name="Mondo S."/>
            <person name="Nolan M."/>
            <person name="Ohm R."/>
            <person name="Pangilinan J."/>
            <person name="Park H.-J."/>
            <person name="Ramirez L."/>
            <person name="Alfaro M."/>
            <person name="Sun H."/>
            <person name="Tritt A."/>
            <person name="Yoshinaga Y."/>
            <person name="Zwiers L.-H."/>
            <person name="Turgeon B."/>
            <person name="Goodwin S."/>
            <person name="Spatafora J."/>
            <person name="Crous P."/>
            <person name="Grigoriev I."/>
        </authorList>
    </citation>
    <scope>NUCLEOTIDE SEQUENCE</scope>
    <source>
        <strain evidence="3">CBS 207.26</strain>
    </source>
</reference>
<evidence type="ECO:0000313" key="4">
    <source>
        <dbReference type="Proteomes" id="UP000800200"/>
    </source>
</evidence>
<name>A0A6A6DKA3_9PEZI</name>
<keyword evidence="4" id="KW-1185">Reference proteome</keyword>
<dbReference type="EMBL" id="ML994672">
    <property type="protein sequence ID" value="KAF2178898.1"/>
    <property type="molecule type" value="Genomic_DNA"/>
</dbReference>
<dbReference type="Proteomes" id="UP000800200">
    <property type="component" value="Unassembled WGS sequence"/>
</dbReference>
<dbReference type="PANTHER" id="PTHR19303:SF74">
    <property type="entry name" value="POGO TRANSPOSABLE ELEMENT WITH KRAB DOMAIN"/>
    <property type="match status" value="1"/>
</dbReference>
<evidence type="ECO:0000313" key="3">
    <source>
        <dbReference type="EMBL" id="KAF2178898.1"/>
    </source>
</evidence>
<gene>
    <name evidence="3" type="ORF">K469DRAFT_802432</name>
</gene>
<dbReference type="AlphaFoldDB" id="A0A6A6DKA3"/>
<dbReference type="OrthoDB" id="3439492at2759"/>
<dbReference type="GO" id="GO:0003677">
    <property type="term" value="F:DNA binding"/>
    <property type="evidence" value="ECO:0007669"/>
    <property type="project" value="UniProtKB-KW"/>
</dbReference>
<dbReference type="InterPro" id="IPR006600">
    <property type="entry name" value="HTH_CenpB_DNA-bd_dom"/>
</dbReference>
<organism evidence="3 4">
    <name type="scientific">Zopfia rhizophila CBS 207.26</name>
    <dbReference type="NCBI Taxonomy" id="1314779"/>
    <lineage>
        <taxon>Eukaryota</taxon>
        <taxon>Fungi</taxon>
        <taxon>Dikarya</taxon>
        <taxon>Ascomycota</taxon>
        <taxon>Pezizomycotina</taxon>
        <taxon>Dothideomycetes</taxon>
        <taxon>Dothideomycetes incertae sedis</taxon>
        <taxon>Zopfiaceae</taxon>
        <taxon>Zopfia</taxon>
    </lineage>
</organism>
<dbReference type="PROSITE" id="PS51253">
    <property type="entry name" value="HTH_CENPB"/>
    <property type="match status" value="1"/>
</dbReference>
<proteinExistence type="predicted"/>
<dbReference type="Pfam" id="PF03184">
    <property type="entry name" value="DDE_1"/>
    <property type="match status" value="1"/>
</dbReference>
<feature type="domain" description="HTH CENPB-type" evidence="2">
    <location>
        <begin position="27"/>
        <end position="96"/>
    </location>
</feature>
<protein>
    <submittedName>
        <fullName evidence="3">DDE-domain-containing protein</fullName>
    </submittedName>
</protein>
<dbReference type="GO" id="GO:0005634">
    <property type="term" value="C:nucleus"/>
    <property type="evidence" value="ECO:0007669"/>
    <property type="project" value="TreeGrafter"/>
</dbReference>